<dbReference type="KEGG" id="ols:Olsu_0609"/>
<feature type="domain" description="LicD/FKTN/FKRP nucleotidyltransferase" evidence="2">
    <location>
        <begin position="136"/>
        <end position="348"/>
    </location>
</feature>
<dbReference type="HOGENOM" id="CLU_056359_0_0_11"/>
<feature type="coiled-coil region" evidence="1">
    <location>
        <begin position="22"/>
        <end position="49"/>
    </location>
</feature>
<dbReference type="InterPro" id="IPR007074">
    <property type="entry name" value="LicD/FKTN/FKRP_NTP_transf"/>
</dbReference>
<dbReference type="AlphaFoldDB" id="E1QZB0"/>
<dbReference type="Pfam" id="PF04991">
    <property type="entry name" value="LicD"/>
    <property type="match status" value="1"/>
</dbReference>
<accession>E1QZB0</accession>
<dbReference type="PANTHER" id="PTHR43404">
    <property type="entry name" value="LIPOPOLYSACCHARIDE CHOLINEPHOSPHOTRANSFERASE LICD"/>
    <property type="match status" value="1"/>
</dbReference>
<protein>
    <submittedName>
        <fullName evidence="3">LicD family protein</fullName>
    </submittedName>
</protein>
<dbReference type="eggNOG" id="COG3475">
    <property type="taxonomic scope" value="Bacteria"/>
</dbReference>
<proteinExistence type="predicted"/>
<name>E1QZB0_OLSUV</name>
<reference evidence="3 4" key="1">
    <citation type="journal article" date="2010" name="Stand. Genomic Sci.">
        <title>Complete genome sequence of Olsenella uli type strain (VPI D76D-27C).</title>
        <authorList>
            <person name="Goker M."/>
            <person name="Held B."/>
            <person name="Lucas S."/>
            <person name="Nolan M."/>
            <person name="Yasawong M."/>
            <person name="Glavina Del Rio T."/>
            <person name="Tice H."/>
            <person name="Cheng J.F."/>
            <person name="Bruce D."/>
            <person name="Detter J.C."/>
            <person name="Tapia R."/>
            <person name="Han C."/>
            <person name="Goodwin L."/>
            <person name="Pitluck S."/>
            <person name="Liolios K."/>
            <person name="Ivanova N."/>
            <person name="Mavromatis K."/>
            <person name="Mikhailova N."/>
            <person name="Pati A."/>
            <person name="Chen A."/>
            <person name="Palaniappan K."/>
            <person name="Land M."/>
            <person name="Hauser L."/>
            <person name="Chang Y.J."/>
            <person name="Jeffries C.D."/>
            <person name="Rohde M."/>
            <person name="Sikorski J."/>
            <person name="Pukall R."/>
            <person name="Woyke T."/>
            <person name="Bristow J."/>
            <person name="Eisen J.A."/>
            <person name="Markowitz V."/>
            <person name="Hugenholtz P."/>
            <person name="Kyrpides N.C."/>
            <person name="Klenk H.P."/>
            <person name="Lapidus A."/>
        </authorList>
    </citation>
    <scope>NUCLEOTIDE SEQUENCE [LARGE SCALE GENOMIC DNA]</scope>
    <source>
        <strain evidence="4">ATCC 49627 / DSM 7084 / CIP 109912 / JCM 12494 / NCIMB 702895 / VPI D76D-27C</strain>
    </source>
</reference>
<dbReference type="InterPro" id="IPR052942">
    <property type="entry name" value="LPS_cholinephosphotransferase"/>
</dbReference>
<dbReference type="GO" id="GO:0009100">
    <property type="term" value="P:glycoprotein metabolic process"/>
    <property type="evidence" value="ECO:0007669"/>
    <property type="project" value="UniProtKB-ARBA"/>
</dbReference>
<keyword evidence="4" id="KW-1185">Reference proteome</keyword>
<dbReference type="STRING" id="633147.Olsu_0609"/>
<evidence type="ECO:0000259" key="2">
    <source>
        <dbReference type="Pfam" id="PF04991"/>
    </source>
</evidence>
<sequence>MGRIKQYLPPSSRSFHGLYREVLGLREDVRAMRDDIALLREELHRVRDDAAVSVHLQTEQVAQAAQAGERVDDLARRLDAHDAHMDLYAWQSLRREGERMADAKSRFFSSLPAACGSMRLLQLGCARLLHEFDDLCRENDLEYWVAFGTLLGAVRHGGFIPWDDDTDLGMMRDDIDRLARLVEQSERFRVSLVYDRSVFCRQLRLMYRDPRIPCFLDLFAFDYVTDVSSRTFDEQQALRDRMCAELAAREELSFWTGMPYLPSTDERSGRIEEVFSRYRDDLYGRGVLTHDARRAKGIVWGIDNLNDRNHYRWICELGDVFPTRELSFEGGPCRGPNNHLKFLDEVYGDIYSLPADIRSHFAHVSREELRSSETCQAMEEFFGSDMVDASMGEDGEARQCAE</sequence>
<organism evidence="3 4">
    <name type="scientific">Olsenella uli (strain ATCC 49627 / DSM 7084 / CCUG 31166 / CIP 109912 / JCM 12494 / LMG 11480 / NCIMB 702895 / VPI D76D-27C)</name>
    <name type="common">Lactobacillus uli</name>
    <dbReference type="NCBI Taxonomy" id="633147"/>
    <lineage>
        <taxon>Bacteria</taxon>
        <taxon>Bacillati</taxon>
        <taxon>Actinomycetota</taxon>
        <taxon>Coriobacteriia</taxon>
        <taxon>Coriobacteriales</taxon>
        <taxon>Atopobiaceae</taxon>
        <taxon>Olsenella</taxon>
    </lineage>
</organism>
<gene>
    <name evidence="3" type="ordered locus">Olsu_0609</name>
</gene>
<dbReference type="PANTHER" id="PTHR43404:SF2">
    <property type="entry name" value="LIPOPOLYSACCHARIDE CHOLINEPHOSPHOTRANSFERASE LICD"/>
    <property type="match status" value="1"/>
</dbReference>
<evidence type="ECO:0000313" key="3">
    <source>
        <dbReference type="EMBL" id="ADK67724.1"/>
    </source>
</evidence>
<evidence type="ECO:0000313" key="4">
    <source>
        <dbReference type="Proteomes" id="UP000000333"/>
    </source>
</evidence>
<dbReference type="Proteomes" id="UP000000333">
    <property type="component" value="Chromosome"/>
</dbReference>
<dbReference type="EMBL" id="CP002106">
    <property type="protein sequence ID" value="ADK67724.1"/>
    <property type="molecule type" value="Genomic_DNA"/>
</dbReference>
<keyword evidence="1" id="KW-0175">Coiled coil</keyword>
<evidence type="ECO:0000256" key="1">
    <source>
        <dbReference type="SAM" id="Coils"/>
    </source>
</evidence>